<evidence type="ECO:0000256" key="5">
    <source>
        <dbReference type="ARBA" id="ARBA00047664"/>
    </source>
</evidence>
<dbReference type="NCBIfam" id="TIGR00639">
    <property type="entry name" value="PurN"/>
    <property type="match status" value="1"/>
</dbReference>
<accession>A0A559IGU4</accession>
<dbReference type="Proteomes" id="UP000318102">
    <property type="component" value="Unassembled WGS sequence"/>
</dbReference>
<feature type="binding site" evidence="6">
    <location>
        <position position="157"/>
    </location>
    <ligand>
        <name>(6R)-10-formyltetrahydrofolate</name>
        <dbReference type="ChEBI" id="CHEBI:195366"/>
    </ligand>
</feature>
<dbReference type="InterPro" id="IPR001555">
    <property type="entry name" value="GART_AS"/>
</dbReference>
<feature type="binding site" evidence="6">
    <location>
        <begin position="60"/>
        <end position="62"/>
    </location>
    <ligand>
        <name>N(1)-(5-phospho-beta-D-ribosyl)glycinamide</name>
        <dbReference type="ChEBI" id="CHEBI:143788"/>
    </ligand>
</feature>
<dbReference type="PANTHER" id="PTHR43369">
    <property type="entry name" value="PHOSPHORIBOSYLGLYCINAMIDE FORMYLTRANSFERASE"/>
    <property type="match status" value="1"/>
</dbReference>
<gene>
    <name evidence="6 9" type="primary">purN</name>
    <name evidence="9" type="ORF">FPZ44_23570</name>
</gene>
<dbReference type="InterPro" id="IPR036477">
    <property type="entry name" value="Formyl_transf_N_sf"/>
</dbReference>
<dbReference type="InterPro" id="IPR002376">
    <property type="entry name" value="Formyl_transf_N"/>
</dbReference>
<feature type="binding site" evidence="6">
    <location>
        <begin position="140"/>
        <end position="143"/>
    </location>
    <ligand>
        <name>(6R)-10-formyltetrahydrofolate</name>
        <dbReference type="ChEBI" id="CHEBI:195366"/>
    </ligand>
</feature>
<feature type="active site" description="Proton donor" evidence="6">
    <location>
        <position position="159"/>
    </location>
</feature>
<proteinExistence type="inferred from homology"/>
<keyword evidence="2 6" id="KW-0808">Transferase</keyword>
<comment type="catalytic activity">
    <reaction evidence="5 6">
        <text>N(1)-(5-phospho-beta-D-ribosyl)glycinamide + (6R)-10-formyltetrahydrofolate = N(2)-formyl-N(1)-(5-phospho-beta-D-ribosyl)glycinamide + (6S)-5,6,7,8-tetrahydrofolate + H(+)</text>
        <dbReference type="Rhea" id="RHEA:15053"/>
        <dbReference type="ChEBI" id="CHEBI:15378"/>
        <dbReference type="ChEBI" id="CHEBI:57453"/>
        <dbReference type="ChEBI" id="CHEBI:143788"/>
        <dbReference type="ChEBI" id="CHEBI:147286"/>
        <dbReference type="ChEBI" id="CHEBI:195366"/>
        <dbReference type="EC" id="2.1.2.2"/>
    </reaction>
</comment>
<evidence type="ECO:0000256" key="1">
    <source>
        <dbReference type="ARBA" id="ARBA00005054"/>
    </source>
</evidence>
<comment type="function">
    <text evidence="6">Catalyzes the transfer of a formyl group from 10-formyltetrahydrofolate to 5-phospho-ribosyl-glycinamide (GAR), producing 5-phospho-ribosyl-N-formylglycinamide (FGAR) and tetrahydrofolate.</text>
</comment>
<dbReference type="EC" id="2.1.2.2" evidence="6"/>
<evidence type="ECO:0000256" key="2">
    <source>
        <dbReference type="ARBA" id="ARBA00022679"/>
    </source>
</evidence>
<feature type="compositionally biased region" description="Basic and acidic residues" evidence="7">
    <location>
        <begin position="28"/>
        <end position="49"/>
    </location>
</feature>
<evidence type="ECO:0000256" key="3">
    <source>
        <dbReference type="ARBA" id="ARBA00022755"/>
    </source>
</evidence>
<evidence type="ECO:0000313" key="10">
    <source>
        <dbReference type="Proteomes" id="UP000318102"/>
    </source>
</evidence>
<dbReference type="CDD" id="cd08645">
    <property type="entry name" value="FMT_core_GART"/>
    <property type="match status" value="1"/>
</dbReference>
<keyword evidence="10" id="KW-1185">Reference proteome</keyword>
<reference evidence="9 10" key="1">
    <citation type="submission" date="2019-07" db="EMBL/GenBank/DDBJ databases">
        <authorList>
            <person name="Kim J."/>
        </authorList>
    </citation>
    <scope>NUCLEOTIDE SEQUENCE [LARGE SCALE GENOMIC DNA]</scope>
    <source>
        <strain evidence="9 10">N4</strain>
    </source>
</reference>
<feature type="binding site" evidence="6">
    <location>
        <position position="115"/>
    </location>
    <ligand>
        <name>(6R)-10-formyltetrahydrofolate</name>
        <dbReference type="ChEBI" id="CHEBI:195366"/>
    </ligand>
</feature>
<dbReference type="GO" id="GO:0005829">
    <property type="term" value="C:cytosol"/>
    <property type="evidence" value="ECO:0007669"/>
    <property type="project" value="TreeGrafter"/>
</dbReference>
<protein>
    <recommendedName>
        <fullName evidence="6">Phosphoribosylglycinamide formyltransferase</fullName>
        <ecNumber evidence="6">2.1.2.2</ecNumber>
    </recommendedName>
    <alternativeName>
        <fullName evidence="6">5'-phosphoribosylglycinamide transformylase</fullName>
    </alternativeName>
    <alternativeName>
        <fullName evidence="6">GAR transformylase</fullName>
        <shortName evidence="6">GART</shortName>
    </alternativeName>
</protein>
<keyword evidence="3 6" id="KW-0658">Purine biosynthesis</keyword>
<feature type="site" description="Raises pKa of active site His" evidence="6">
    <location>
        <position position="195"/>
    </location>
</feature>
<evidence type="ECO:0000256" key="7">
    <source>
        <dbReference type="SAM" id="MobiDB-lite"/>
    </source>
</evidence>
<dbReference type="HAMAP" id="MF_01930">
    <property type="entry name" value="PurN"/>
    <property type="match status" value="1"/>
</dbReference>
<name>A0A559IGU4_9BACL</name>
<dbReference type="Gene3D" id="3.40.50.170">
    <property type="entry name" value="Formyl transferase, N-terminal domain"/>
    <property type="match status" value="1"/>
</dbReference>
<feature type="domain" description="Formyl transferase N-terminal" evidence="8">
    <location>
        <begin position="51"/>
        <end position="232"/>
    </location>
</feature>
<dbReference type="EMBL" id="VNJK01000005">
    <property type="protein sequence ID" value="TVX86889.1"/>
    <property type="molecule type" value="Genomic_DNA"/>
</dbReference>
<feature type="compositionally biased region" description="Low complexity" evidence="7">
    <location>
        <begin position="15"/>
        <end position="27"/>
    </location>
</feature>
<comment type="similarity">
    <text evidence="4 6">Belongs to the GART family.</text>
</comment>
<dbReference type="SUPFAM" id="SSF53328">
    <property type="entry name" value="Formyltransferase"/>
    <property type="match status" value="1"/>
</dbReference>
<evidence type="ECO:0000259" key="8">
    <source>
        <dbReference type="Pfam" id="PF00551"/>
    </source>
</evidence>
<dbReference type="Pfam" id="PF00551">
    <property type="entry name" value="Formyl_trans_N"/>
    <property type="match status" value="1"/>
</dbReference>
<sequence length="245" mass="26384">MSLQGLQGVNGADKNGTGQVGVVNGTVQDEKRGEPRDHHVEQGKSTERRPRIAVFASGTGSNFQALVDAFQAGPAQYEGDIVLLVCDKPQAYVVKRAEAAGVPVACFTPKSYLSREQYEEDVLLKLREERIDWIVLAGYMRLVTPVLLSAYGGRMLNIHPSLLPAFPGLNAVKQALDYGVCVTGVTVHLVDEGVDTGQVLAQRVVLVEKNDTEETLAARIHAAEHELYPAAVADVVAGKLSPSRL</sequence>
<dbReference type="GO" id="GO:0006189">
    <property type="term" value="P:'de novo' IMP biosynthetic process"/>
    <property type="evidence" value="ECO:0007669"/>
    <property type="project" value="UniProtKB-UniRule"/>
</dbReference>
<evidence type="ECO:0000313" key="9">
    <source>
        <dbReference type="EMBL" id="TVX86889.1"/>
    </source>
</evidence>
<dbReference type="PIRSF" id="PIRSF036480">
    <property type="entry name" value="FormyFH4_hydr"/>
    <property type="match status" value="1"/>
</dbReference>
<dbReference type="UniPathway" id="UPA00074">
    <property type="reaction ID" value="UER00126"/>
</dbReference>
<dbReference type="PANTHER" id="PTHR43369:SF2">
    <property type="entry name" value="PHOSPHORIBOSYLGLYCINAMIDE FORMYLTRANSFERASE"/>
    <property type="match status" value="1"/>
</dbReference>
<dbReference type="InterPro" id="IPR004607">
    <property type="entry name" value="GART"/>
</dbReference>
<dbReference type="AlphaFoldDB" id="A0A559IGU4"/>
<dbReference type="PROSITE" id="PS00373">
    <property type="entry name" value="GART"/>
    <property type="match status" value="1"/>
</dbReference>
<comment type="caution">
    <text evidence="9">The sequence shown here is derived from an EMBL/GenBank/DDBJ whole genome shotgun (WGS) entry which is preliminary data.</text>
</comment>
<comment type="pathway">
    <text evidence="1 6">Purine metabolism; IMP biosynthesis via de novo pathway; N(2)-formyl-N(1)-(5-phospho-D-ribosyl)glycinamide from N(1)-(5-phospho-D-ribosyl)glycinamide (10-formyl THF route): step 1/1.</text>
</comment>
<evidence type="ECO:0000256" key="6">
    <source>
        <dbReference type="HAMAP-Rule" id="MF_01930"/>
    </source>
</evidence>
<organism evidence="9 10">
    <name type="scientific">Paenibacillus agilis</name>
    <dbReference type="NCBI Taxonomy" id="3020863"/>
    <lineage>
        <taxon>Bacteria</taxon>
        <taxon>Bacillati</taxon>
        <taxon>Bacillota</taxon>
        <taxon>Bacilli</taxon>
        <taxon>Bacillales</taxon>
        <taxon>Paenibacillaceae</taxon>
        <taxon>Paenibacillus</taxon>
    </lineage>
</organism>
<dbReference type="OrthoDB" id="9806170at2"/>
<dbReference type="FunFam" id="3.40.50.170:FF:000007">
    <property type="entry name" value="Phosphoribosylglycinamide formyltransferase"/>
    <property type="match status" value="1"/>
</dbReference>
<dbReference type="GO" id="GO:0004644">
    <property type="term" value="F:phosphoribosylglycinamide formyltransferase activity"/>
    <property type="evidence" value="ECO:0007669"/>
    <property type="project" value="UniProtKB-UniRule"/>
</dbReference>
<feature type="region of interest" description="Disordered" evidence="7">
    <location>
        <begin position="1"/>
        <end position="49"/>
    </location>
</feature>
<evidence type="ECO:0000256" key="4">
    <source>
        <dbReference type="ARBA" id="ARBA00038440"/>
    </source>
</evidence>